<keyword evidence="3" id="KW-1185">Reference proteome</keyword>
<name>A0A067T3I5_GALM3</name>
<dbReference type="EMBL" id="KL142376">
    <property type="protein sequence ID" value="KDR77755.1"/>
    <property type="molecule type" value="Genomic_DNA"/>
</dbReference>
<feature type="region of interest" description="Disordered" evidence="1">
    <location>
        <begin position="151"/>
        <end position="179"/>
    </location>
</feature>
<dbReference type="HOGENOM" id="CLU_1503545_0_0_1"/>
<evidence type="ECO:0000313" key="2">
    <source>
        <dbReference type="EMBL" id="KDR77755.1"/>
    </source>
</evidence>
<feature type="region of interest" description="Disordered" evidence="1">
    <location>
        <begin position="13"/>
        <end position="38"/>
    </location>
</feature>
<dbReference type="STRING" id="685588.A0A067T3I5"/>
<reference evidence="3" key="1">
    <citation type="journal article" date="2014" name="Proc. Natl. Acad. Sci. U.S.A.">
        <title>Extensive sampling of basidiomycete genomes demonstrates inadequacy of the white-rot/brown-rot paradigm for wood decay fungi.</title>
        <authorList>
            <person name="Riley R."/>
            <person name="Salamov A.A."/>
            <person name="Brown D.W."/>
            <person name="Nagy L.G."/>
            <person name="Floudas D."/>
            <person name="Held B.W."/>
            <person name="Levasseur A."/>
            <person name="Lombard V."/>
            <person name="Morin E."/>
            <person name="Otillar R."/>
            <person name="Lindquist E.A."/>
            <person name="Sun H."/>
            <person name="LaButti K.M."/>
            <person name="Schmutz J."/>
            <person name="Jabbour D."/>
            <person name="Luo H."/>
            <person name="Baker S.E."/>
            <person name="Pisabarro A.G."/>
            <person name="Walton J.D."/>
            <person name="Blanchette R.A."/>
            <person name="Henrissat B."/>
            <person name="Martin F."/>
            <person name="Cullen D."/>
            <person name="Hibbett D.S."/>
            <person name="Grigoriev I.V."/>
        </authorList>
    </citation>
    <scope>NUCLEOTIDE SEQUENCE [LARGE SCALE GENOMIC DNA]</scope>
    <source>
        <strain evidence="3">CBS 339.88</strain>
    </source>
</reference>
<protein>
    <submittedName>
        <fullName evidence="2">Uncharacterized protein</fullName>
    </submittedName>
</protein>
<dbReference type="OrthoDB" id="3237746at2759"/>
<organism evidence="2 3">
    <name type="scientific">Galerina marginata (strain CBS 339.88)</name>
    <dbReference type="NCBI Taxonomy" id="685588"/>
    <lineage>
        <taxon>Eukaryota</taxon>
        <taxon>Fungi</taxon>
        <taxon>Dikarya</taxon>
        <taxon>Basidiomycota</taxon>
        <taxon>Agaricomycotina</taxon>
        <taxon>Agaricomycetes</taxon>
        <taxon>Agaricomycetidae</taxon>
        <taxon>Agaricales</taxon>
        <taxon>Agaricineae</taxon>
        <taxon>Strophariaceae</taxon>
        <taxon>Galerina</taxon>
    </lineage>
</organism>
<proteinExistence type="predicted"/>
<sequence length="179" mass="19575">MSAVGTITAVGGCGRDSASRARRRAGSRVGGKNKHAERGGIARSEVGVVFISGSNRKAQTLRVTFKPGQLVQVYRSDLDYAFKAIRKLEIKWSAPGRVVSCAKNSYKLETLLERLPIGGRFSSRRLRRFIPRDGTSLQEAQKAVEDALELGEDATEVEEKVEGEVDVGAEDVAADRRQR</sequence>
<feature type="compositionally biased region" description="Basic residues" evidence="1">
    <location>
        <begin position="20"/>
        <end position="33"/>
    </location>
</feature>
<gene>
    <name evidence="2" type="ORF">GALMADRAFT_412475</name>
</gene>
<evidence type="ECO:0000313" key="3">
    <source>
        <dbReference type="Proteomes" id="UP000027222"/>
    </source>
</evidence>
<evidence type="ECO:0000256" key="1">
    <source>
        <dbReference type="SAM" id="MobiDB-lite"/>
    </source>
</evidence>
<accession>A0A067T3I5</accession>
<dbReference type="Proteomes" id="UP000027222">
    <property type="component" value="Unassembled WGS sequence"/>
</dbReference>
<dbReference type="AlphaFoldDB" id="A0A067T3I5"/>